<comment type="caution">
    <text evidence="1">The sequence shown here is derived from an EMBL/GenBank/DDBJ whole genome shotgun (WGS) entry which is preliminary data.</text>
</comment>
<reference evidence="1 2" key="1">
    <citation type="journal article" date="2019" name="Int. J. Syst. Evol. Microbiol.">
        <title>The Global Catalogue of Microorganisms (GCM) 10K type strain sequencing project: providing services to taxonomists for standard genome sequencing and annotation.</title>
        <authorList>
            <consortium name="The Broad Institute Genomics Platform"/>
            <consortium name="The Broad Institute Genome Sequencing Center for Infectious Disease"/>
            <person name="Wu L."/>
            <person name="Ma J."/>
        </authorList>
    </citation>
    <scope>NUCLEOTIDE SEQUENCE [LARGE SCALE GENOMIC DNA]</scope>
    <source>
        <strain evidence="1 2">JCM 17504</strain>
    </source>
</reference>
<proteinExistence type="predicted"/>
<name>A0AAV3UBQ0_9EURY</name>
<dbReference type="GeneID" id="68615200"/>
<protein>
    <submittedName>
        <fullName evidence="1">Uncharacterized protein</fullName>
    </submittedName>
</protein>
<dbReference type="Proteomes" id="UP001501729">
    <property type="component" value="Unassembled WGS sequence"/>
</dbReference>
<dbReference type="AlphaFoldDB" id="A0AAV3UBQ0"/>
<sequence>MTGADIEFRFESLEDEERFVREYLPDAWNRFEASDCWETGWFWAYRQFAEYDSGPDCGLARIVFEGDPDAVADSEKSRWNRFDGLESWRLRRYEETEEGYDSLLEQQRDAKGEVGGEWEYRLKPLAARFAVSYFRDFDESLPIVGEASDDNRAGAGFWAMYHYAMIQCGFDWYDETEACLKGMQNRLKSLASYEGTDAAREEYDRLLTEWEAYREELETWFDEHPTGEASEP</sequence>
<keyword evidence="2" id="KW-1185">Reference proteome</keyword>
<evidence type="ECO:0000313" key="1">
    <source>
        <dbReference type="EMBL" id="GAA5042124.1"/>
    </source>
</evidence>
<evidence type="ECO:0000313" key="2">
    <source>
        <dbReference type="Proteomes" id="UP001501729"/>
    </source>
</evidence>
<organism evidence="1 2">
    <name type="scientific">Haladaptatus pallidirubidus</name>
    <dbReference type="NCBI Taxonomy" id="1008152"/>
    <lineage>
        <taxon>Archaea</taxon>
        <taxon>Methanobacteriati</taxon>
        <taxon>Methanobacteriota</taxon>
        <taxon>Stenosarchaea group</taxon>
        <taxon>Halobacteria</taxon>
        <taxon>Halobacteriales</taxon>
        <taxon>Haladaptataceae</taxon>
        <taxon>Haladaptatus</taxon>
    </lineage>
</organism>
<dbReference type="RefSeq" id="WP_227775312.1">
    <property type="nucleotide sequence ID" value="NZ_BAABKX010000001.1"/>
</dbReference>
<dbReference type="EMBL" id="BAABKX010000001">
    <property type="protein sequence ID" value="GAA5042124.1"/>
    <property type="molecule type" value="Genomic_DNA"/>
</dbReference>
<gene>
    <name evidence="1" type="ORF">GCM10025751_05120</name>
</gene>
<accession>A0AAV3UBQ0</accession>